<feature type="signal peptide" evidence="5">
    <location>
        <begin position="1"/>
        <end position="18"/>
    </location>
</feature>
<evidence type="ECO:0000256" key="3">
    <source>
        <dbReference type="ARBA" id="ARBA00023027"/>
    </source>
</evidence>
<dbReference type="InterPro" id="IPR002204">
    <property type="entry name" value="3-OH-isobutyrate_DH-rel_CS"/>
</dbReference>
<proteinExistence type="inferred from homology"/>
<dbReference type="Pfam" id="PF14833">
    <property type="entry name" value="NAD_binding_11"/>
    <property type="match status" value="1"/>
</dbReference>
<dbReference type="InterPro" id="IPR013328">
    <property type="entry name" value="6PGD_dom2"/>
</dbReference>
<dbReference type="SUPFAM" id="SSF48179">
    <property type="entry name" value="6-phosphogluconate dehydrogenase C-terminal domain-like"/>
    <property type="match status" value="1"/>
</dbReference>
<feature type="active site" evidence="4">
    <location>
        <position position="172"/>
    </location>
</feature>
<dbReference type="AlphaFoldDB" id="A0A7C3Z8V2"/>
<keyword evidence="2" id="KW-0560">Oxidoreductase</keyword>
<organism evidence="8">
    <name type="scientific">Desulfobacca acetoxidans</name>
    <dbReference type="NCBI Taxonomy" id="60893"/>
    <lineage>
        <taxon>Bacteria</taxon>
        <taxon>Pseudomonadati</taxon>
        <taxon>Thermodesulfobacteriota</taxon>
        <taxon>Desulfobaccia</taxon>
        <taxon>Desulfobaccales</taxon>
        <taxon>Desulfobaccaceae</taxon>
        <taxon>Desulfobacca</taxon>
    </lineage>
</organism>
<evidence type="ECO:0000256" key="5">
    <source>
        <dbReference type="SAM" id="SignalP"/>
    </source>
</evidence>
<gene>
    <name evidence="8" type="ORF">ENW96_08180</name>
</gene>
<dbReference type="GO" id="GO:0051287">
    <property type="term" value="F:NAD binding"/>
    <property type="evidence" value="ECO:0007669"/>
    <property type="project" value="InterPro"/>
</dbReference>
<comment type="similarity">
    <text evidence="1">Belongs to the HIBADH-related family.</text>
</comment>
<dbReference type="PANTHER" id="PTHR43060">
    <property type="entry name" value="3-HYDROXYISOBUTYRATE DEHYDROGENASE-LIKE 1, MITOCHONDRIAL-RELATED"/>
    <property type="match status" value="1"/>
</dbReference>
<dbReference type="Pfam" id="PF03446">
    <property type="entry name" value="NAD_binding_2"/>
    <property type="match status" value="1"/>
</dbReference>
<dbReference type="PROSITE" id="PS00895">
    <property type="entry name" value="3_HYDROXYISOBUT_DH"/>
    <property type="match status" value="1"/>
</dbReference>
<sequence length="299" mass="31962">MKPRVGFMGLGIMGSAMAANIHQAGYPLTVYNRTPAKAEPWARQGVGVAASPNALAQDSDIIILMVTGPEAIDQLLWGEGGAAPALNNGKTLINMSSVSPRYTRELHRRLASTGVTFIDSPVSGTKQPAEQGTLIILAGGPADKIEELKPLWLTMGKKVIYCGEVGQGSMMKMFINLLIGVMMEGFAEIINFGRLGGLSLAAMLDTVFSGAMDSPMFHAKAPNLEKREYPVAFPLKHLTKDLKFVVDTAYELNAPVPAAHTLLHLFEAGVAQGWGDEDISAIARVLERLSPTTKCLAVC</sequence>
<evidence type="ECO:0000256" key="4">
    <source>
        <dbReference type="PIRSR" id="PIRSR000103-1"/>
    </source>
</evidence>
<evidence type="ECO:0000313" key="8">
    <source>
        <dbReference type="EMBL" id="HGF34350.1"/>
    </source>
</evidence>
<feature type="domain" description="6-phosphogluconate dehydrogenase NADP-binding" evidence="6">
    <location>
        <begin position="4"/>
        <end position="163"/>
    </location>
</feature>
<evidence type="ECO:0000259" key="6">
    <source>
        <dbReference type="Pfam" id="PF03446"/>
    </source>
</evidence>
<evidence type="ECO:0000259" key="7">
    <source>
        <dbReference type="Pfam" id="PF14833"/>
    </source>
</evidence>
<dbReference type="InterPro" id="IPR029154">
    <property type="entry name" value="HIBADH-like_NADP-bd"/>
</dbReference>
<accession>A0A7C3Z8V2</accession>
<feature type="chain" id="PRO_5027841057" evidence="5">
    <location>
        <begin position="19"/>
        <end position="299"/>
    </location>
</feature>
<keyword evidence="3" id="KW-0520">NAD</keyword>
<feature type="domain" description="3-hydroxyisobutyrate dehydrogenase-like NAD-binding" evidence="7">
    <location>
        <begin position="166"/>
        <end position="286"/>
    </location>
</feature>
<dbReference type="InterPro" id="IPR006115">
    <property type="entry name" value="6PGDH_NADP-bd"/>
</dbReference>
<dbReference type="EMBL" id="DTMF01000204">
    <property type="protein sequence ID" value="HGF34350.1"/>
    <property type="molecule type" value="Genomic_DNA"/>
</dbReference>
<dbReference type="PIRSF" id="PIRSF000103">
    <property type="entry name" value="HIBADH"/>
    <property type="match status" value="1"/>
</dbReference>
<dbReference type="GO" id="GO:0050661">
    <property type="term" value="F:NADP binding"/>
    <property type="evidence" value="ECO:0007669"/>
    <property type="project" value="InterPro"/>
</dbReference>
<dbReference type="InterPro" id="IPR008927">
    <property type="entry name" value="6-PGluconate_DH-like_C_sf"/>
</dbReference>
<dbReference type="Gene3D" id="1.10.1040.10">
    <property type="entry name" value="N-(1-d-carboxylethyl)-l-norvaline Dehydrogenase, domain 2"/>
    <property type="match status" value="1"/>
</dbReference>
<evidence type="ECO:0000256" key="2">
    <source>
        <dbReference type="ARBA" id="ARBA00023002"/>
    </source>
</evidence>
<dbReference type="Gene3D" id="3.40.50.720">
    <property type="entry name" value="NAD(P)-binding Rossmann-like Domain"/>
    <property type="match status" value="1"/>
</dbReference>
<dbReference type="InterPro" id="IPR015815">
    <property type="entry name" value="HIBADH-related"/>
</dbReference>
<dbReference type="InterPro" id="IPR036291">
    <property type="entry name" value="NAD(P)-bd_dom_sf"/>
</dbReference>
<name>A0A7C3Z8V2_9BACT</name>
<evidence type="ECO:0000256" key="1">
    <source>
        <dbReference type="ARBA" id="ARBA00009080"/>
    </source>
</evidence>
<dbReference type="PANTHER" id="PTHR43060:SF15">
    <property type="entry name" value="3-HYDROXYISOBUTYRATE DEHYDROGENASE-LIKE 1, MITOCHONDRIAL-RELATED"/>
    <property type="match status" value="1"/>
</dbReference>
<comment type="caution">
    <text evidence="8">The sequence shown here is derived from an EMBL/GenBank/DDBJ whole genome shotgun (WGS) entry which is preliminary data.</text>
</comment>
<keyword evidence="5" id="KW-0732">Signal</keyword>
<dbReference type="GO" id="GO:0016054">
    <property type="term" value="P:organic acid catabolic process"/>
    <property type="evidence" value="ECO:0007669"/>
    <property type="project" value="UniProtKB-ARBA"/>
</dbReference>
<dbReference type="SUPFAM" id="SSF51735">
    <property type="entry name" value="NAD(P)-binding Rossmann-fold domains"/>
    <property type="match status" value="1"/>
</dbReference>
<protein>
    <submittedName>
        <fullName evidence="8">NAD(P)-dependent oxidoreductase</fullName>
    </submittedName>
</protein>
<reference evidence="8" key="1">
    <citation type="journal article" date="2020" name="mSystems">
        <title>Genome- and Community-Level Interaction Insights into Carbon Utilization and Element Cycling Functions of Hydrothermarchaeota in Hydrothermal Sediment.</title>
        <authorList>
            <person name="Zhou Z."/>
            <person name="Liu Y."/>
            <person name="Xu W."/>
            <person name="Pan J."/>
            <person name="Luo Z.H."/>
            <person name="Li M."/>
        </authorList>
    </citation>
    <scope>NUCLEOTIDE SEQUENCE [LARGE SCALE GENOMIC DNA]</scope>
    <source>
        <strain evidence="8">SpSt-897</strain>
    </source>
</reference>
<dbReference type="GO" id="GO:0016491">
    <property type="term" value="F:oxidoreductase activity"/>
    <property type="evidence" value="ECO:0007669"/>
    <property type="project" value="UniProtKB-KW"/>
</dbReference>